<sequence length="155" mass="17763">MCRLKNRIKFPLWHTFRTMCTDMRAKFFLLVVFLLMGVSNSGAQQTDLIDSLARYFRAADAAKIADEFSSKLQLNILDEESVYSNAQAEQIMRDFLSKNKPVSVKIISRLSSNPSYKLAVLSMVTGKDKFRISISLSSSGTRFLIKEMRIEYDKQ</sequence>
<reference evidence="2" key="1">
    <citation type="submission" date="2017-02" db="EMBL/GenBank/DDBJ databases">
        <authorList>
            <person name="Varghese N."/>
            <person name="Submissions S."/>
        </authorList>
    </citation>
    <scope>NUCLEOTIDE SEQUENCE [LARGE SCALE GENOMIC DNA]</scope>
    <source>
        <strain evidence="2">DSM 22385</strain>
    </source>
</reference>
<name>A0A1T5A2A8_9SPHI</name>
<evidence type="ECO:0008006" key="3">
    <source>
        <dbReference type="Google" id="ProtNLM"/>
    </source>
</evidence>
<protein>
    <recommendedName>
        <fullName evidence="3">DUF4783 domain-containing protein</fullName>
    </recommendedName>
</protein>
<organism evidence="1 2">
    <name type="scientific">Daejeonella lutea</name>
    <dbReference type="NCBI Taxonomy" id="572036"/>
    <lineage>
        <taxon>Bacteria</taxon>
        <taxon>Pseudomonadati</taxon>
        <taxon>Bacteroidota</taxon>
        <taxon>Sphingobacteriia</taxon>
        <taxon>Sphingobacteriales</taxon>
        <taxon>Sphingobacteriaceae</taxon>
        <taxon>Daejeonella</taxon>
    </lineage>
</organism>
<dbReference type="Pfam" id="PF16022">
    <property type="entry name" value="DUF4783"/>
    <property type="match status" value="1"/>
</dbReference>
<dbReference type="AlphaFoldDB" id="A0A1T5A2A8"/>
<evidence type="ECO:0000313" key="1">
    <source>
        <dbReference type="EMBL" id="SKB28985.1"/>
    </source>
</evidence>
<gene>
    <name evidence="1" type="ORF">SAMN05661099_0227</name>
</gene>
<dbReference type="InterPro" id="IPR031977">
    <property type="entry name" value="DUF4783"/>
</dbReference>
<keyword evidence="2" id="KW-1185">Reference proteome</keyword>
<dbReference type="Gene3D" id="3.10.450.50">
    <property type="match status" value="1"/>
</dbReference>
<evidence type="ECO:0000313" key="2">
    <source>
        <dbReference type="Proteomes" id="UP000189981"/>
    </source>
</evidence>
<dbReference type="EMBL" id="FUYR01000001">
    <property type="protein sequence ID" value="SKB28985.1"/>
    <property type="molecule type" value="Genomic_DNA"/>
</dbReference>
<proteinExistence type="predicted"/>
<accession>A0A1T5A2A8</accession>
<dbReference type="Proteomes" id="UP000189981">
    <property type="component" value="Unassembled WGS sequence"/>
</dbReference>
<dbReference type="STRING" id="572036.SAMN05661099_0227"/>